<reference evidence="2" key="1">
    <citation type="journal article" date="2019" name="Int. J. Syst. Evol. Microbiol.">
        <title>The Global Catalogue of Microorganisms (GCM) 10K type strain sequencing project: providing services to taxonomists for standard genome sequencing and annotation.</title>
        <authorList>
            <consortium name="The Broad Institute Genomics Platform"/>
            <consortium name="The Broad Institute Genome Sequencing Center for Infectious Disease"/>
            <person name="Wu L."/>
            <person name="Ma J."/>
        </authorList>
    </citation>
    <scope>NUCLEOTIDE SEQUENCE [LARGE SCALE GENOMIC DNA]</scope>
    <source>
        <strain evidence="2">NBRC 102407</strain>
    </source>
</reference>
<proteinExistence type="predicted"/>
<comment type="caution">
    <text evidence="1">The sequence shown here is derived from an EMBL/GenBank/DDBJ whole genome shotgun (WGS) entry which is preliminary data.</text>
</comment>
<evidence type="ECO:0000313" key="1">
    <source>
        <dbReference type="EMBL" id="GLT23451.1"/>
    </source>
</evidence>
<organism evidence="1 2">
    <name type="scientific">Zoogloea oryzae</name>
    <dbReference type="NCBI Taxonomy" id="310767"/>
    <lineage>
        <taxon>Bacteria</taxon>
        <taxon>Pseudomonadati</taxon>
        <taxon>Pseudomonadota</taxon>
        <taxon>Betaproteobacteria</taxon>
        <taxon>Rhodocyclales</taxon>
        <taxon>Zoogloeaceae</taxon>
        <taxon>Zoogloea</taxon>
    </lineage>
</organism>
<name>A0ABQ6FDR2_9RHOO</name>
<sequence>MTSLDMRRPTRYQTVRFTETRNSKLIGVLFCHPKSPLGKAEVVDHLSHFHHRSGEAVDFYCVGYGAYWPPEHYADQKPVTRIDGVEWLFSEIAFNRVVDELENETSWEYSGETELILLTARKDNNGEAFLDYGSAIVCNLEAMSQAKAFTSVRAFFTDVFRFAKNNSDSDPTWGLSDNRGIKLGSSALKEAVLSLLPKTLSDAYRRGEHFAVKSIAVNP</sequence>
<evidence type="ECO:0000313" key="2">
    <source>
        <dbReference type="Proteomes" id="UP001157167"/>
    </source>
</evidence>
<gene>
    <name evidence="1" type="ORF">GCM10007933_29170</name>
</gene>
<dbReference type="EMBL" id="BSPX01000048">
    <property type="protein sequence ID" value="GLT23451.1"/>
    <property type="molecule type" value="Genomic_DNA"/>
</dbReference>
<keyword evidence="2" id="KW-1185">Reference proteome</keyword>
<accession>A0ABQ6FDR2</accession>
<dbReference type="Proteomes" id="UP001157167">
    <property type="component" value="Unassembled WGS sequence"/>
</dbReference>
<protein>
    <submittedName>
        <fullName evidence="1">Uncharacterized protein</fullName>
    </submittedName>
</protein>